<dbReference type="Pfam" id="PF01890">
    <property type="entry name" value="CbiG_C"/>
    <property type="match status" value="1"/>
</dbReference>
<protein>
    <submittedName>
        <fullName evidence="4">CbiG</fullName>
    </submittedName>
</protein>
<dbReference type="InterPro" id="IPR002750">
    <property type="entry name" value="CobE/GbiG_C"/>
</dbReference>
<evidence type="ECO:0000313" key="4">
    <source>
        <dbReference type="EMBL" id="EEG74490.1"/>
    </source>
</evidence>
<evidence type="ECO:0000313" key="5">
    <source>
        <dbReference type="Proteomes" id="UP000004893"/>
    </source>
</evidence>
<organism evidence="4 5">
    <name type="scientific">[Clostridium] hylemonae DSM 15053</name>
    <dbReference type="NCBI Taxonomy" id="553973"/>
    <lineage>
        <taxon>Bacteria</taxon>
        <taxon>Bacillati</taxon>
        <taxon>Bacillota</taxon>
        <taxon>Clostridia</taxon>
        <taxon>Lachnospirales</taxon>
        <taxon>Lachnospiraceae</taxon>
    </lineage>
</organism>
<evidence type="ECO:0000259" key="3">
    <source>
        <dbReference type="Pfam" id="PF11761"/>
    </source>
</evidence>
<dbReference type="HOGENOM" id="CLU_028397_0_0_9"/>
<dbReference type="PANTHER" id="PTHR37477">
    <property type="entry name" value="COBALT-PRECORRIN-5A HYDROLASE"/>
    <property type="match status" value="1"/>
</dbReference>
<dbReference type="InterPro" id="IPR052553">
    <property type="entry name" value="CbiG_hydrolase"/>
</dbReference>
<dbReference type="RefSeq" id="WP_006442487.1">
    <property type="nucleotide sequence ID" value="NZ_CP036524.1"/>
</dbReference>
<gene>
    <name evidence="4" type="ORF">CLOHYLEM_05151</name>
</gene>
<comment type="caution">
    <text evidence="4">The sequence shown here is derived from an EMBL/GenBank/DDBJ whole genome shotgun (WGS) entry which is preliminary data.</text>
</comment>
<dbReference type="SUPFAM" id="SSF159672">
    <property type="entry name" value="CbiG N-terminal domain-like"/>
    <property type="match status" value="1"/>
</dbReference>
<dbReference type="InterPro" id="IPR036518">
    <property type="entry name" value="CobE/GbiG_C_sf"/>
</dbReference>
<dbReference type="Gene3D" id="3.40.50.11220">
    <property type="match status" value="1"/>
</dbReference>
<dbReference type="EMBL" id="ABYI02000019">
    <property type="protein sequence ID" value="EEG74490.1"/>
    <property type="molecule type" value="Genomic_DNA"/>
</dbReference>
<evidence type="ECO:0000259" key="1">
    <source>
        <dbReference type="Pfam" id="PF01890"/>
    </source>
</evidence>
<reference evidence="4" key="2">
    <citation type="submission" date="2013-06" db="EMBL/GenBank/DDBJ databases">
        <title>Draft genome sequence of Clostridium hylemonae (DSM 15053).</title>
        <authorList>
            <person name="Sudarsanam P."/>
            <person name="Ley R."/>
            <person name="Guruge J."/>
            <person name="Turnbaugh P.J."/>
            <person name="Mahowald M."/>
            <person name="Liep D."/>
            <person name="Gordon J."/>
        </authorList>
    </citation>
    <scope>NUCLEOTIDE SEQUENCE</scope>
    <source>
        <strain evidence="4">DSM 15053</strain>
    </source>
</reference>
<dbReference type="Pfam" id="PF11760">
    <property type="entry name" value="CbiG_N"/>
    <property type="match status" value="1"/>
</dbReference>
<proteinExistence type="predicted"/>
<keyword evidence="5" id="KW-1185">Reference proteome</keyword>
<dbReference type="Proteomes" id="UP000004893">
    <property type="component" value="Unassembled WGS sequence"/>
</dbReference>
<reference evidence="4" key="1">
    <citation type="submission" date="2009-02" db="EMBL/GenBank/DDBJ databases">
        <authorList>
            <person name="Fulton L."/>
            <person name="Clifton S."/>
            <person name="Fulton B."/>
            <person name="Xu J."/>
            <person name="Minx P."/>
            <person name="Pepin K.H."/>
            <person name="Johnson M."/>
            <person name="Bhonagiri V."/>
            <person name="Nash W.E."/>
            <person name="Mardis E.R."/>
            <person name="Wilson R.K."/>
        </authorList>
    </citation>
    <scope>NUCLEOTIDE SEQUENCE [LARGE SCALE GENOMIC DNA]</scope>
    <source>
        <strain evidence="4">DSM 15053</strain>
    </source>
</reference>
<feature type="domain" description="CobE/GbiG C-terminal" evidence="1">
    <location>
        <begin position="254"/>
        <end position="371"/>
    </location>
</feature>
<accession>C0BZB2</accession>
<dbReference type="eggNOG" id="COG2073">
    <property type="taxonomic scope" value="Bacteria"/>
</dbReference>
<dbReference type="AlphaFoldDB" id="C0BZB2"/>
<dbReference type="Gene3D" id="3.30.420.180">
    <property type="entry name" value="CobE/GbiG C-terminal domain"/>
    <property type="match status" value="1"/>
</dbReference>
<dbReference type="STRING" id="553973.CLOHYLEM_05151"/>
<dbReference type="Pfam" id="PF11761">
    <property type="entry name" value="CbiG_mid"/>
    <property type="match status" value="1"/>
</dbReference>
<dbReference type="InterPro" id="IPR021745">
    <property type="entry name" value="CbiG_mid"/>
</dbReference>
<feature type="domain" description="Cobalamin synthesis G N-terminal" evidence="2">
    <location>
        <begin position="83"/>
        <end position="159"/>
    </location>
</feature>
<dbReference type="PANTHER" id="PTHR37477:SF1">
    <property type="entry name" value="COBALT-PRECORRIN-5A HYDROLASE"/>
    <property type="match status" value="1"/>
</dbReference>
<feature type="domain" description="Cobalamin biosynthesis central region" evidence="3">
    <location>
        <begin position="164"/>
        <end position="213"/>
    </location>
</feature>
<dbReference type="GO" id="GO:0009236">
    <property type="term" value="P:cobalamin biosynthetic process"/>
    <property type="evidence" value="ECO:0007669"/>
    <property type="project" value="InterPro"/>
</dbReference>
<sequence>MSGKDDRAGALDFHSIFTYNTAMKEDKNLTIISFTDAGSRLSAALCRQYAKGRTACACYAPQLFAGRYGLRPLPEDAKGLIGELWEKEALLFIGAAGIAVRFIAAYVQDKFTDSPVIVMDEKGQYIIPLLSGHAGRAVELARELAGYTGGVPVITTATDVQGKFAVDMFALKNGLVIESRELAKKISAAVLEQEEIGFYSTFPVDGPVPEELRLCKAPGELKYYPYAVAVVDESDSREETAEDTVLRLRHKPRIVAGVGCRKGTEKGQLSAGLAEVLEANKILPGQLAAFASIELKKEEPGLIALAAEYGVPFQTFTAEQLSTVSAVSSHSEFVERVTGVDNVCERAALRFCQDGELIQPKICAQGATFALVRDRCRLSF</sequence>
<evidence type="ECO:0000259" key="2">
    <source>
        <dbReference type="Pfam" id="PF11760"/>
    </source>
</evidence>
<dbReference type="InterPro" id="IPR021744">
    <property type="entry name" value="CbiG_N"/>
</dbReference>
<dbReference type="SUPFAM" id="SSF159664">
    <property type="entry name" value="CobE/GbiG C-terminal domain-like"/>
    <property type="match status" value="1"/>
</dbReference>
<dbReference type="InterPro" id="IPR038029">
    <property type="entry name" value="GbiG_N_sf"/>
</dbReference>
<name>C0BZB2_9FIRM</name>